<comment type="caution">
    <text evidence="1">The sequence shown here is derived from an EMBL/GenBank/DDBJ whole genome shotgun (WGS) entry which is preliminary data.</text>
</comment>
<protein>
    <submittedName>
        <fullName evidence="1">Uncharacterized protein</fullName>
    </submittedName>
</protein>
<dbReference type="Proteomes" id="UP001186974">
    <property type="component" value="Unassembled WGS sequence"/>
</dbReference>
<proteinExistence type="predicted"/>
<organism evidence="1 2">
    <name type="scientific">Coniosporium uncinatum</name>
    <dbReference type="NCBI Taxonomy" id="93489"/>
    <lineage>
        <taxon>Eukaryota</taxon>
        <taxon>Fungi</taxon>
        <taxon>Dikarya</taxon>
        <taxon>Ascomycota</taxon>
        <taxon>Pezizomycotina</taxon>
        <taxon>Dothideomycetes</taxon>
        <taxon>Dothideomycetes incertae sedis</taxon>
        <taxon>Coniosporium</taxon>
    </lineage>
</organism>
<dbReference type="EMBL" id="JAWDJW010001778">
    <property type="protein sequence ID" value="KAK3078576.1"/>
    <property type="molecule type" value="Genomic_DNA"/>
</dbReference>
<evidence type="ECO:0000313" key="2">
    <source>
        <dbReference type="Proteomes" id="UP001186974"/>
    </source>
</evidence>
<name>A0ACC3DPI2_9PEZI</name>
<evidence type="ECO:0000313" key="1">
    <source>
        <dbReference type="EMBL" id="KAK3078576.1"/>
    </source>
</evidence>
<keyword evidence="2" id="KW-1185">Reference proteome</keyword>
<gene>
    <name evidence="1" type="ORF">LTS18_007154</name>
</gene>
<accession>A0ACC3DPI2</accession>
<reference evidence="1" key="1">
    <citation type="submission" date="2024-09" db="EMBL/GenBank/DDBJ databases">
        <title>Black Yeasts Isolated from many extreme environments.</title>
        <authorList>
            <person name="Coleine C."/>
            <person name="Stajich J.E."/>
            <person name="Selbmann L."/>
        </authorList>
    </citation>
    <scope>NUCLEOTIDE SEQUENCE</scope>
    <source>
        <strain evidence="1">CCFEE 5737</strain>
    </source>
</reference>
<sequence length="294" mass="31812">MAGTVEEVGPEVTQPLKKGDRVAGFSHGGNEVEPEDGAFGEYMVAKGDLLCKVPEGVSFEDAATLGVAITTVGQGLYQKLQLPWPDKPSSEKQPILIYGGSSAMGTMGIQFAKLSGYEVITTCSPRNFDLVKSLGASAAFDYNSPTCGADIRKHTNNALFYCWDTISEEGSAQICADALSSNTAPDGSKPKYGCILDVKFPRDDVEKTFTLGYTVTGESFNWPGKVFEASRNDFEFGKKFWEVARKLLEEGKYKAHPLDVRPGGLNGVIDGMEDMRQGKVSGKKLVYRVTETQG</sequence>